<feature type="region of interest" description="Disordered" evidence="1">
    <location>
        <begin position="1"/>
        <end position="98"/>
    </location>
</feature>
<feature type="compositionally biased region" description="Polar residues" evidence="1">
    <location>
        <begin position="1"/>
        <end position="19"/>
    </location>
</feature>
<name>A0A9N9KSS5_9HELO</name>
<accession>A0A9N9KSS5</accession>
<reference evidence="2" key="1">
    <citation type="submission" date="2021-07" db="EMBL/GenBank/DDBJ databases">
        <authorList>
            <person name="Durling M."/>
        </authorList>
    </citation>
    <scope>NUCLEOTIDE SEQUENCE</scope>
</reference>
<protein>
    <submittedName>
        <fullName evidence="2">Uncharacterized protein</fullName>
    </submittedName>
</protein>
<feature type="compositionally biased region" description="Basic and acidic residues" evidence="1">
    <location>
        <begin position="57"/>
        <end position="66"/>
    </location>
</feature>
<dbReference type="EMBL" id="CAJVRL010000038">
    <property type="protein sequence ID" value="CAG8950922.1"/>
    <property type="molecule type" value="Genomic_DNA"/>
</dbReference>
<feature type="compositionally biased region" description="Basic and acidic residues" evidence="1">
    <location>
        <begin position="22"/>
        <end position="49"/>
    </location>
</feature>
<organism evidence="2 3">
    <name type="scientific">Hymenoscyphus fraxineus</name>
    <dbReference type="NCBI Taxonomy" id="746836"/>
    <lineage>
        <taxon>Eukaryota</taxon>
        <taxon>Fungi</taxon>
        <taxon>Dikarya</taxon>
        <taxon>Ascomycota</taxon>
        <taxon>Pezizomycotina</taxon>
        <taxon>Leotiomycetes</taxon>
        <taxon>Helotiales</taxon>
        <taxon>Helotiaceae</taxon>
        <taxon>Hymenoscyphus</taxon>
    </lineage>
</organism>
<dbReference type="AlphaFoldDB" id="A0A9N9KSS5"/>
<proteinExistence type="predicted"/>
<evidence type="ECO:0000256" key="1">
    <source>
        <dbReference type="SAM" id="MobiDB-lite"/>
    </source>
</evidence>
<comment type="caution">
    <text evidence="2">The sequence shown here is derived from an EMBL/GenBank/DDBJ whole genome shotgun (WGS) entry which is preliminary data.</text>
</comment>
<dbReference type="Proteomes" id="UP000696280">
    <property type="component" value="Unassembled WGS sequence"/>
</dbReference>
<keyword evidence="3" id="KW-1185">Reference proteome</keyword>
<evidence type="ECO:0000313" key="2">
    <source>
        <dbReference type="EMBL" id="CAG8950922.1"/>
    </source>
</evidence>
<gene>
    <name evidence="2" type="ORF">HYFRA_00003139</name>
</gene>
<evidence type="ECO:0000313" key="3">
    <source>
        <dbReference type="Proteomes" id="UP000696280"/>
    </source>
</evidence>
<sequence length="98" mass="10952">MPSRNNPKQISKQGDNEQVTLHFEEPPHQKGEAKNDDTNSEKLGKREIPEILVFPREPPRAARAEGGRGLLTRGDSMREGGKGSKQADIMRVWGGYLE</sequence>
<dbReference type="OrthoDB" id="10471516at2759"/>